<organism evidence="3 4">
    <name type="scientific">Kineosporia mesophila</name>
    <dbReference type="NCBI Taxonomy" id="566012"/>
    <lineage>
        <taxon>Bacteria</taxon>
        <taxon>Bacillati</taxon>
        <taxon>Actinomycetota</taxon>
        <taxon>Actinomycetes</taxon>
        <taxon>Kineosporiales</taxon>
        <taxon>Kineosporiaceae</taxon>
        <taxon>Kineosporia</taxon>
    </lineage>
</organism>
<feature type="region of interest" description="Disordered" evidence="2">
    <location>
        <begin position="153"/>
        <end position="183"/>
    </location>
</feature>
<keyword evidence="4" id="KW-1185">Reference proteome</keyword>
<accession>A0ABP6Z2G3</accession>
<protein>
    <submittedName>
        <fullName evidence="3">Uncharacterized protein</fullName>
    </submittedName>
</protein>
<proteinExistence type="predicted"/>
<dbReference type="Proteomes" id="UP001501074">
    <property type="component" value="Unassembled WGS sequence"/>
</dbReference>
<evidence type="ECO:0000313" key="3">
    <source>
        <dbReference type="EMBL" id="GAA3596587.1"/>
    </source>
</evidence>
<evidence type="ECO:0000256" key="2">
    <source>
        <dbReference type="SAM" id="MobiDB-lite"/>
    </source>
</evidence>
<dbReference type="EMBL" id="BAAAZO010000001">
    <property type="protein sequence ID" value="GAA3596587.1"/>
    <property type="molecule type" value="Genomic_DNA"/>
</dbReference>
<comment type="caution">
    <text evidence="3">The sequence shown here is derived from an EMBL/GenBank/DDBJ whole genome shotgun (WGS) entry which is preliminary data.</text>
</comment>
<sequence length="388" mass="42509">MTRLRGRAAEAYGEVGALFARARALRDDAVGHGWDSLAEGLQACSEALDVAVAQLDEALDAISETADPLETAMPAAPGLTEVAAILTATHERLMDAARALHSAAEYLEEARNWAEITDFEVLAGRIEQVRDEIEELHQDTETWAEQVRTDLGRAREESGSALEAPRRTPPSEAAKNPPGCTGLPDVVDLLDPRRFVEPPDTEDSQDAEVMRIYTRIIQMADDVPRIAQVLGAPIEVIATVKRHFFLTRHVTPTGPGQTAYGYFSPDGTQASRWESVATGCELDAGNLELLRKFVAHEYVEARLMARGLPYRSPHPDCYANPTASNQATRKHYGAHDVAPNAHASDVLKHWRRWGLTRPSAGVVGDLSRIDEIVEAAMTLLREAGRDVR</sequence>
<keyword evidence="1" id="KW-0175">Coiled coil</keyword>
<evidence type="ECO:0000256" key="1">
    <source>
        <dbReference type="SAM" id="Coils"/>
    </source>
</evidence>
<name>A0ABP6Z2G3_9ACTN</name>
<dbReference type="RefSeq" id="WP_231487866.1">
    <property type="nucleotide sequence ID" value="NZ_BAAAZO010000001.1"/>
</dbReference>
<feature type="coiled-coil region" evidence="1">
    <location>
        <begin position="119"/>
        <end position="146"/>
    </location>
</feature>
<gene>
    <name evidence="3" type="ORF">GCM10022223_09790</name>
</gene>
<reference evidence="4" key="1">
    <citation type="journal article" date="2019" name="Int. J. Syst. Evol. Microbiol.">
        <title>The Global Catalogue of Microorganisms (GCM) 10K type strain sequencing project: providing services to taxonomists for standard genome sequencing and annotation.</title>
        <authorList>
            <consortium name="The Broad Institute Genomics Platform"/>
            <consortium name="The Broad Institute Genome Sequencing Center for Infectious Disease"/>
            <person name="Wu L."/>
            <person name="Ma J."/>
        </authorList>
    </citation>
    <scope>NUCLEOTIDE SEQUENCE [LARGE SCALE GENOMIC DNA]</scope>
    <source>
        <strain evidence="4">JCM 16902</strain>
    </source>
</reference>
<evidence type="ECO:0000313" key="4">
    <source>
        <dbReference type="Proteomes" id="UP001501074"/>
    </source>
</evidence>